<comment type="caution">
    <text evidence="1">The sequence shown here is derived from an EMBL/GenBank/DDBJ whole genome shotgun (WGS) entry which is preliminary data.</text>
</comment>
<name>A0ABX1CY90_9FLAO</name>
<dbReference type="SUPFAM" id="SSF55931">
    <property type="entry name" value="Glutamine synthetase/guanido kinase"/>
    <property type="match status" value="1"/>
</dbReference>
<gene>
    <name evidence="1" type="ORF">HC175_09885</name>
</gene>
<evidence type="ECO:0000313" key="2">
    <source>
        <dbReference type="Proteomes" id="UP000703674"/>
    </source>
</evidence>
<dbReference type="InterPro" id="IPR014746">
    <property type="entry name" value="Gln_synth/guanido_kin_cat_dom"/>
</dbReference>
<sequence>MSYHLFEVFGIELEYMLVDTETFKVNPIVDKLLTRKNGTLTSDVENGKIEWSNELVAHVVEMKTNGPTANLEDLDELFAENVSEMNSLLKDLNSRLLPSAAHPLMHPEEEMQLWQHSYSRIYALYNRIFDCRGHGWSNVQSMHINLPFSGDAEFEKLHAAVRILLPIIPALSASSPIFEGRLTGFKDSRMQVYKTNQKEIPEMTGKVIPEQYFTKKDYFQGIFEPINKAIAPHDHEKILDHHFLNSRGAIARFDRGAIEIRVIDIQECPKADVAIAVLIIEALKLLVGEELISLEDQKNWHENDLFEILNAVIIDAEGTGAKNDKYLDIFDLRAGKAVKDIWSKIYAMVKENISEKHQKNIEFILQHGSLATRIIKALGEKPSEAEILKVYRTLSDCLEENRFFSASEIMR</sequence>
<dbReference type="PANTHER" id="PTHR36510">
    <property type="entry name" value="GLUTAMATE--CYSTEINE LIGASE 2-RELATED"/>
    <property type="match status" value="1"/>
</dbReference>
<evidence type="ECO:0000313" key="1">
    <source>
        <dbReference type="EMBL" id="NJW53230.1"/>
    </source>
</evidence>
<accession>A0ABX1CY90</accession>
<dbReference type="PANTHER" id="PTHR36510:SF1">
    <property type="entry name" value="GLUTAMATE--CYSTEINE LIGASE 2-RELATED"/>
    <property type="match status" value="1"/>
</dbReference>
<organism evidence="1 2">
    <name type="scientific">Salinimicrobium oceani</name>
    <dbReference type="NCBI Taxonomy" id="2722702"/>
    <lineage>
        <taxon>Bacteria</taxon>
        <taxon>Pseudomonadati</taxon>
        <taxon>Bacteroidota</taxon>
        <taxon>Flavobacteriia</taxon>
        <taxon>Flavobacteriales</taxon>
        <taxon>Flavobacteriaceae</taxon>
        <taxon>Salinimicrobium</taxon>
    </lineage>
</organism>
<dbReference type="EMBL" id="JAAVJR010000005">
    <property type="protein sequence ID" value="NJW53230.1"/>
    <property type="molecule type" value="Genomic_DNA"/>
</dbReference>
<keyword evidence="2" id="KW-1185">Reference proteome</keyword>
<dbReference type="GO" id="GO:0016874">
    <property type="term" value="F:ligase activity"/>
    <property type="evidence" value="ECO:0007669"/>
    <property type="project" value="UniProtKB-KW"/>
</dbReference>
<proteinExistence type="predicted"/>
<dbReference type="InterPro" id="IPR006336">
    <property type="entry name" value="GCS2"/>
</dbReference>
<dbReference type="Proteomes" id="UP000703674">
    <property type="component" value="Unassembled WGS sequence"/>
</dbReference>
<dbReference type="RefSeq" id="WP_168138340.1">
    <property type="nucleotide sequence ID" value="NZ_JAAVJR010000005.1"/>
</dbReference>
<dbReference type="Pfam" id="PF04107">
    <property type="entry name" value="GCS2"/>
    <property type="match status" value="1"/>
</dbReference>
<protein>
    <submittedName>
        <fullName evidence="1">Glutamate--cysteine ligase</fullName>
    </submittedName>
</protein>
<dbReference type="InterPro" id="IPR050141">
    <property type="entry name" value="GCL_type2/YbdK_subfam"/>
</dbReference>
<dbReference type="Gene3D" id="3.30.590.20">
    <property type="match status" value="1"/>
</dbReference>
<keyword evidence="1" id="KW-0436">Ligase</keyword>
<reference evidence="1 2" key="1">
    <citation type="submission" date="2020-03" db="EMBL/GenBank/DDBJ databases">
        <title>Salinimicrobium sp. nov, isolated from SCS.</title>
        <authorList>
            <person name="Cao W.R."/>
        </authorList>
    </citation>
    <scope>NUCLEOTIDE SEQUENCE [LARGE SCALE GENOMIC DNA]</scope>
    <source>
        <strain evidence="2">J15B91</strain>
    </source>
</reference>